<evidence type="ECO:0000313" key="14">
    <source>
        <dbReference type="Proteomes" id="UP000249497"/>
    </source>
</evidence>
<evidence type="ECO:0000256" key="4">
    <source>
        <dbReference type="ARBA" id="ARBA00022741"/>
    </source>
</evidence>
<feature type="region of interest" description="Disordered" evidence="11">
    <location>
        <begin position="45"/>
        <end position="78"/>
    </location>
</feature>
<evidence type="ECO:0000256" key="3">
    <source>
        <dbReference type="ARBA" id="ARBA00022540"/>
    </source>
</evidence>
<keyword evidence="4" id="KW-0547">Nucleotide-binding</keyword>
<feature type="compositionally biased region" description="Polar residues" evidence="11">
    <location>
        <begin position="334"/>
        <end position="349"/>
    </location>
</feature>
<dbReference type="Pfam" id="PF22042">
    <property type="entry name" value="EF-G_D2"/>
    <property type="match status" value="1"/>
</dbReference>
<dbReference type="InterPro" id="IPR053905">
    <property type="entry name" value="EF-G-like_DII"/>
</dbReference>
<gene>
    <name evidence="13" type="ORF">BO86DRAFT_456110</name>
</gene>
<dbReference type="NCBIfam" id="TIGR00487">
    <property type="entry name" value="IF-2"/>
    <property type="match status" value="1"/>
</dbReference>
<feature type="region of interest" description="Disordered" evidence="11">
    <location>
        <begin position="322"/>
        <end position="381"/>
    </location>
</feature>
<dbReference type="FunFam" id="2.40.30.10:FF:000007">
    <property type="entry name" value="Translation initiation factor IF-2"/>
    <property type="match status" value="1"/>
</dbReference>
<dbReference type="GO" id="GO:0003924">
    <property type="term" value="F:GTPase activity"/>
    <property type="evidence" value="ECO:0007669"/>
    <property type="project" value="InterPro"/>
</dbReference>
<dbReference type="InterPro" id="IPR023115">
    <property type="entry name" value="TIF_IF2_dom3"/>
</dbReference>
<keyword evidence="6" id="KW-0809">Transit peptide</keyword>
<dbReference type="Pfam" id="PF11987">
    <property type="entry name" value="IF-2"/>
    <property type="match status" value="1"/>
</dbReference>
<keyword evidence="3 13" id="KW-0396">Initiation factor</keyword>
<dbReference type="InterPro" id="IPR036925">
    <property type="entry name" value="TIF_IF2_dom3_sf"/>
</dbReference>
<dbReference type="GeneID" id="37180843"/>
<feature type="compositionally biased region" description="Basic and acidic residues" evidence="11">
    <location>
        <begin position="171"/>
        <end position="183"/>
    </location>
</feature>
<feature type="compositionally biased region" description="Basic and acidic residues" evidence="11">
    <location>
        <begin position="667"/>
        <end position="710"/>
    </location>
</feature>
<dbReference type="NCBIfam" id="TIGR00231">
    <property type="entry name" value="small_GTP"/>
    <property type="match status" value="1"/>
</dbReference>
<dbReference type="InterPro" id="IPR009000">
    <property type="entry name" value="Transl_B-barrel_sf"/>
</dbReference>
<dbReference type="PROSITE" id="PS01176">
    <property type="entry name" value="IF2"/>
    <property type="match status" value="1"/>
</dbReference>
<evidence type="ECO:0000256" key="2">
    <source>
        <dbReference type="ARBA" id="ARBA00007733"/>
    </source>
</evidence>
<evidence type="ECO:0000256" key="9">
    <source>
        <dbReference type="ARBA" id="ARBA00025162"/>
    </source>
</evidence>
<dbReference type="InterPro" id="IPR005225">
    <property type="entry name" value="Small_GTP-bd"/>
</dbReference>
<dbReference type="PANTHER" id="PTHR43381:SF20">
    <property type="entry name" value="TRANSLATION INITIATION FACTOR IF-2, MITOCHONDRIAL"/>
    <property type="match status" value="1"/>
</dbReference>
<feature type="compositionally biased region" description="Low complexity" evidence="11">
    <location>
        <begin position="202"/>
        <end position="214"/>
    </location>
</feature>
<feature type="compositionally biased region" description="Polar residues" evidence="11">
    <location>
        <begin position="405"/>
        <end position="419"/>
    </location>
</feature>
<dbReference type="CDD" id="cd03702">
    <property type="entry name" value="IF2_mtIF2_II"/>
    <property type="match status" value="1"/>
</dbReference>
<dbReference type="Gene3D" id="2.40.30.10">
    <property type="entry name" value="Translation factors"/>
    <property type="match status" value="2"/>
</dbReference>
<dbReference type="SUPFAM" id="SSF50447">
    <property type="entry name" value="Translation proteins"/>
    <property type="match status" value="2"/>
</dbReference>
<feature type="region of interest" description="Disordered" evidence="11">
    <location>
        <begin position="642"/>
        <end position="783"/>
    </location>
</feature>
<protein>
    <recommendedName>
        <fullName evidence="10">Translation initiation factor IF-2, mitochondrial</fullName>
    </recommendedName>
</protein>
<dbReference type="SUPFAM" id="SSF52540">
    <property type="entry name" value="P-loop containing nucleoside triphosphate hydrolases"/>
    <property type="match status" value="1"/>
</dbReference>
<feature type="region of interest" description="Disordered" evidence="11">
    <location>
        <begin position="399"/>
        <end position="419"/>
    </location>
</feature>
<organism evidence="13 14">
    <name type="scientific">Aspergillus japonicus CBS 114.51</name>
    <dbReference type="NCBI Taxonomy" id="1448312"/>
    <lineage>
        <taxon>Eukaryota</taxon>
        <taxon>Fungi</taxon>
        <taxon>Dikarya</taxon>
        <taxon>Ascomycota</taxon>
        <taxon>Pezizomycotina</taxon>
        <taxon>Eurotiomycetes</taxon>
        <taxon>Eurotiomycetidae</taxon>
        <taxon>Eurotiales</taxon>
        <taxon>Aspergillaceae</taxon>
        <taxon>Aspergillus</taxon>
        <taxon>Aspergillus subgen. Circumdati</taxon>
    </lineage>
</organism>
<dbReference type="OrthoDB" id="361630at2759"/>
<feature type="domain" description="Tr-type G" evidence="12">
    <location>
        <begin position="867"/>
        <end position="1041"/>
    </location>
</feature>
<comment type="function">
    <text evidence="9">One of the essential components for the initiation of protein synthesis. Protects formylmethionyl-tRNA from spontaneous hydrolysis and promotes its binding to the 30S ribosomal subunits. Also involved in the hydrolysis of GTP during the formation of the 70S ribosomal complex.</text>
</comment>
<keyword evidence="14" id="KW-1185">Reference proteome</keyword>
<dbReference type="FunFam" id="3.40.50.300:FF:000019">
    <property type="entry name" value="Translation initiation factor IF-2"/>
    <property type="match status" value="1"/>
</dbReference>
<dbReference type="InterPro" id="IPR015760">
    <property type="entry name" value="TIF_IF2"/>
</dbReference>
<dbReference type="PROSITE" id="PS51722">
    <property type="entry name" value="G_TR_2"/>
    <property type="match status" value="1"/>
</dbReference>
<dbReference type="InterPro" id="IPR044145">
    <property type="entry name" value="IF2_II"/>
</dbReference>
<dbReference type="RefSeq" id="XP_025527996.1">
    <property type="nucleotide sequence ID" value="XM_025677150.1"/>
</dbReference>
<feature type="compositionally biased region" description="Polar residues" evidence="11">
    <location>
        <begin position="215"/>
        <end position="232"/>
    </location>
</feature>
<evidence type="ECO:0000256" key="10">
    <source>
        <dbReference type="ARBA" id="ARBA00044200"/>
    </source>
</evidence>
<feature type="compositionally biased region" description="Low complexity" evidence="11">
    <location>
        <begin position="233"/>
        <end position="245"/>
    </location>
</feature>
<sequence>MHRRAALELSRRQGVDWSCATARRNAAFAPVLNPVPRRGFRAFPACADSSDSPNDSGTPRKFAPRWGSKATRSVGLSPAEQAIRDAMVAKQHEQLREEQAHQDALLAEERAKQERRDALLARQKAKDEEDQAQRDAILARQQARQREEEARREAKRREEQAQQEALIARQKAKEEEVRARRDASIAQQKAKKEEEQARREALLAAQSARQRAQQDSPSINPPENANNLASATPSISSQSPGTSSPFGAKFTSRWGSKASKFTGLSAAEKAMRDALIAKQQAQQAPPETNSSDTPSESSDNFKTGSAEFTIRFGDKRFTATSLSPEEKAARDSQAAKQQAQKNLSETTLETSDKTADTPLSESPNDAAKGSPAQTGFTIRSGDRKFQSVGLNAEEKAARDALVAEQQAQQSPVDLHSSETSNKFATGRKFAAPRWGTRATTSIGLSPAEKAMRESLLEQQQSQHPHLHGDRSHSRWQHQGSRSHQERSIEHDGFRPRRDRFDSWRTDDRFDSNRRTDDRSDSNWRTNDRFDSNRRMNDRYDSNRRTDDRSDSNWRTNDRFDSNRRMNDRYDSNRRMNDRYDSNWRSSEDMMSQDYRRFRPDGARRSRYDQIPEHLQTVDWTCPDCRYLCTGTEKACPCCMAPRPELRSEQPNKPFTIRKLDSSSTPSWDERNQALDEYATRYEEEQRQQQEQEEMEKQTQDKPQKSVHDWSWDTSALDKLNTQQDVGGSSDKWSKRRGGRAKPLTFADEDEFDTEDYQRRRQEKKDKKRKKREERREEVEAEVAEPSPLYLPEFISVSNLADVIGVRQAQFIQRMEEMGFENVTHSHVLDAETAGLIAAEYNFEPVFDTGEDELTAAPEPEDTSSLPPRPPVVTIMGHVDHGKTTILDWLRKSSIVDSEHGGITQHIGAFSVSMPSGKTITFLDTPGHAAFLDMRRRGADITDIVVLVVAADDSVKPQTIEAIKHATAANVPIIVAMSKMDKEGVNPDRVKQDLSVHGVHVEDFGGDVQAIGVSGKTGAGMLELEEAIITLSEVLDHRADPTGNVEGWVVEGTTKSYGRVATVLIRRGTLRVGDIIVAGETWARVRTLRNEAGVAVKEATPGMPVEVDGWREQPTAGTEFLQAEHEQQAKSVVEYRLERSETSKLGEDTTAMNEARRELMERRRLQEAGLEQDEVQSGPKPIHFIIKADVHGSAEAVLNSVTAVGNNEVYANVLRAEVGPVSEFDIEHAASAGGHVISFNMAIDPRITQMAESRGVAIKDHNVIYRLIDDVKATLSEHLPPLVTLRVTGEAEIGEIFEIKLKARERMSIAGCRVRNGLINRTKKVRVLRGQETIYTGTIVSLKNVKKDVTEMRKDTECGMAFEGWSDFEVGDHVQCYEEIFEKRYL</sequence>
<feature type="compositionally biased region" description="Basic and acidic residues" evidence="11">
    <location>
        <begin position="144"/>
        <end position="160"/>
    </location>
</feature>
<dbReference type="Gene3D" id="3.40.50.300">
    <property type="entry name" value="P-loop containing nucleotide triphosphate hydrolases"/>
    <property type="match status" value="1"/>
</dbReference>
<dbReference type="FunFam" id="3.40.50.10050:FF:000001">
    <property type="entry name" value="Translation initiation factor IF-2"/>
    <property type="match status" value="1"/>
</dbReference>
<keyword evidence="5" id="KW-0648">Protein biosynthesis</keyword>
<proteinExistence type="inferred from homology"/>
<evidence type="ECO:0000259" key="12">
    <source>
        <dbReference type="PROSITE" id="PS51722"/>
    </source>
</evidence>
<evidence type="ECO:0000313" key="13">
    <source>
        <dbReference type="EMBL" id="RAH82102.1"/>
    </source>
</evidence>
<evidence type="ECO:0000256" key="5">
    <source>
        <dbReference type="ARBA" id="ARBA00022917"/>
    </source>
</evidence>
<dbReference type="Gene3D" id="3.40.50.10050">
    <property type="entry name" value="Translation initiation factor IF- 2, domain 3"/>
    <property type="match status" value="1"/>
</dbReference>
<feature type="compositionally biased region" description="Polar residues" evidence="11">
    <location>
        <begin position="279"/>
        <end position="302"/>
    </location>
</feature>
<dbReference type="InterPro" id="IPR006847">
    <property type="entry name" value="IF2_N"/>
</dbReference>
<evidence type="ECO:0000256" key="1">
    <source>
        <dbReference type="ARBA" id="ARBA00004173"/>
    </source>
</evidence>
<keyword evidence="7" id="KW-0496">Mitochondrion</keyword>
<evidence type="ECO:0000256" key="6">
    <source>
        <dbReference type="ARBA" id="ARBA00022946"/>
    </source>
</evidence>
<name>A0A8T8X394_ASPJA</name>
<dbReference type="HAMAP" id="MF_00100_B">
    <property type="entry name" value="IF_2_B"/>
    <property type="match status" value="1"/>
</dbReference>
<dbReference type="InterPro" id="IPR027417">
    <property type="entry name" value="P-loop_NTPase"/>
</dbReference>
<feature type="region of interest" description="Disordered" evidence="11">
    <location>
        <begin position="139"/>
        <end position="258"/>
    </location>
</feature>
<comment type="similarity">
    <text evidence="2">Belongs to the TRAFAC class translation factor GTPase superfamily. Classic translation factor GTPase family. IF-2 subfamily.</text>
</comment>
<feature type="region of interest" description="Disordered" evidence="11">
    <location>
        <begin position="451"/>
        <end position="574"/>
    </location>
</feature>
<feature type="region of interest" description="Disordered" evidence="11">
    <location>
        <begin position="272"/>
        <end position="302"/>
    </location>
</feature>
<dbReference type="InterPro" id="IPR000178">
    <property type="entry name" value="TF_IF2_bacterial-like"/>
</dbReference>
<feature type="compositionally biased region" description="Basic and acidic residues" evidence="11">
    <location>
        <begin position="755"/>
        <end position="764"/>
    </location>
</feature>
<dbReference type="GO" id="GO:0005739">
    <property type="term" value="C:mitochondrion"/>
    <property type="evidence" value="ECO:0007669"/>
    <property type="project" value="UniProtKB-SubCell"/>
</dbReference>
<dbReference type="GO" id="GO:0003743">
    <property type="term" value="F:translation initiation factor activity"/>
    <property type="evidence" value="ECO:0007669"/>
    <property type="project" value="UniProtKB-KW"/>
</dbReference>
<reference evidence="13 14" key="1">
    <citation type="submission" date="2018-02" db="EMBL/GenBank/DDBJ databases">
        <title>The genomes of Aspergillus section Nigri reveals drivers in fungal speciation.</title>
        <authorList>
            <consortium name="DOE Joint Genome Institute"/>
            <person name="Vesth T.C."/>
            <person name="Nybo J."/>
            <person name="Theobald S."/>
            <person name="Brandl J."/>
            <person name="Frisvad J.C."/>
            <person name="Nielsen K.F."/>
            <person name="Lyhne E.K."/>
            <person name="Kogle M.E."/>
            <person name="Kuo A."/>
            <person name="Riley R."/>
            <person name="Clum A."/>
            <person name="Nolan M."/>
            <person name="Lipzen A."/>
            <person name="Salamov A."/>
            <person name="Henrissat B."/>
            <person name="Wiebenga A."/>
            <person name="De vries R.P."/>
            <person name="Grigoriev I.V."/>
            <person name="Mortensen U.H."/>
            <person name="Andersen M.R."/>
            <person name="Baker S.E."/>
        </authorList>
    </citation>
    <scope>NUCLEOTIDE SEQUENCE [LARGE SCALE GENOMIC DNA]</scope>
    <source>
        <strain evidence="13 14">CBS 114.51</strain>
    </source>
</reference>
<evidence type="ECO:0000256" key="11">
    <source>
        <dbReference type="SAM" id="MobiDB-lite"/>
    </source>
</evidence>
<dbReference type="Pfam" id="PF00009">
    <property type="entry name" value="GTP_EFTU"/>
    <property type="match status" value="1"/>
</dbReference>
<comment type="subcellular location">
    <subcellularLocation>
        <location evidence="1">Mitochondrion</location>
    </subcellularLocation>
</comment>
<dbReference type="CDD" id="cd01887">
    <property type="entry name" value="IF2_eIF5B"/>
    <property type="match status" value="1"/>
</dbReference>
<feature type="compositionally biased region" description="Basic and acidic residues" evidence="11">
    <location>
        <begin position="482"/>
        <end position="574"/>
    </location>
</feature>
<dbReference type="FunFam" id="2.40.30.10:FF:000008">
    <property type="entry name" value="Translation initiation factor IF-2"/>
    <property type="match status" value="1"/>
</dbReference>
<evidence type="ECO:0000256" key="8">
    <source>
        <dbReference type="ARBA" id="ARBA00023134"/>
    </source>
</evidence>
<dbReference type="InterPro" id="IPR000795">
    <property type="entry name" value="T_Tr_GTP-bd_dom"/>
</dbReference>
<dbReference type="SUPFAM" id="SSF52156">
    <property type="entry name" value="Initiation factor IF2/eIF5b, domain 3"/>
    <property type="match status" value="1"/>
</dbReference>
<dbReference type="CDD" id="cd03692">
    <property type="entry name" value="mtIF2_IVc"/>
    <property type="match status" value="1"/>
</dbReference>
<dbReference type="EMBL" id="KZ824791">
    <property type="protein sequence ID" value="RAH82102.1"/>
    <property type="molecule type" value="Genomic_DNA"/>
</dbReference>
<feature type="compositionally biased region" description="Basic and acidic residues" evidence="11">
    <location>
        <begin position="190"/>
        <end position="201"/>
    </location>
</feature>
<dbReference type="GO" id="GO:0005525">
    <property type="term" value="F:GTP binding"/>
    <property type="evidence" value="ECO:0007669"/>
    <property type="project" value="UniProtKB-KW"/>
</dbReference>
<keyword evidence="8" id="KW-0342">GTP-binding</keyword>
<dbReference type="Pfam" id="PF04760">
    <property type="entry name" value="IF2_N"/>
    <property type="match status" value="1"/>
</dbReference>
<evidence type="ECO:0000256" key="7">
    <source>
        <dbReference type="ARBA" id="ARBA00023128"/>
    </source>
</evidence>
<dbReference type="PANTHER" id="PTHR43381">
    <property type="entry name" value="TRANSLATION INITIATION FACTOR IF-2-RELATED"/>
    <property type="match status" value="1"/>
</dbReference>
<accession>A0A8T8X394</accession>
<dbReference type="Proteomes" id="UP000249497">
    <property type="component" value="Unassembled WGS sequence"/>
</dbReference>